<protein>
    <submittedName>
        <fullName evidence="1">Uncharacterized protein</fullName>
    </submittedName>
</protein>
<sequence length="277" mass="30863">MELDSTPPIPAPEIAMQGFDGLIDDQFIAACNNQLPFYWPRYVDSVAGDQVCLWANGTLIYLSPLPASAQSAWQVFTVDVHDFFDYTGKCNLYFVIYDVNTRNPRISEYQTYVVQRNAYPAPSNPTLTKLAAPVVAPLQYNKEKYDSRLPLSVLIAYDDMKSSDVVTLKFELRRTTSNYRGKVPTFYDIQDIPVPITPSQAQAGKVTVSVPGGAFWNVDENIASVYYIVRSMPVDQSAAYLDTESYRNLSFMVDVVPPYSGGDAPGRPAPDAKLPPR</sequence>
<reference evidence="1 2" key="1">
    <citation type="journal article" date="2017" name="Int. J. Syst. Evol. Microbiol.">
        <title>Achromobacter aloeverae sp. nov., isolated from the root of Aloe vera (L.) Burm.f.</title>
        <authorList>
            <person name="Kuncharoen N."/>
            <person name="Muramatsu Y."/>
            <person name="Shibata C."/>
            <person name="Kamakura Y."/>
            <person name="Nakagawa Y."/>
            <person name="Tanasupawat S."/>
        </authorList>
    </citation>
    <scope>NUCLEOTIDE SEQUENCE [LARGE SCALE GENOMIC DNA]</scope>
    <source>
        <strain evidence="1 2">AVA-1</strain>
    </source>
</reference>
<gene>
    <name evidence="1" type="ORF">C7R54_27490</name>
</gene>
<dbReference type="OrthoDB" id="8682413at2"/>
<name>A0A4Q1HC62_9BURK</name>
<evidence type="ECO:0000313" key="2">
    <source>
        <dbReference type="Proteomes" id="UP000290849"/>
    </source>
</evidence>
<evidence type="ECO:0000313" key="1">
    <source>
        <dbReference type="EMBL" id="RXN83240.1"/>
    </source>
</evidence>
<dbReference type="Proteomes" id="UP000290849">
    <property type="component" value="Unassembled WGS sequence"/>
</dbReference>
<organism evidence="1 2">
    <name type="scientific">Achromobacter aloeverae</name>
    <dbReference type="NCBI Taxonomy" id="1750518"/>
    <lineage>
        <taxon>Bacteria</taxon>
        <taxon>Pseudomonadati</taxon>
        <taxon>Pseudomonadota</taxon>
        <taxon>Betaproteobacteria</taxon>
        <taxon>Burkholderiales</taxon>
        <taxon>Alcaligenaceae</taxon>
        <taxon>Achromobacter</taxon>
    </lineage>
</organism>
<keyword evidence="2" id="KW-1185">Reference proteome</keyword>
<dbReference type="RefSeq" id="WP_129154131.1">
    <property type="nucleotide sequence ID" value="NZ_JBHSDO010000003.1"/>
</dbReference>
<dbReference type="AlphaFoldDB" id="A0A4Q1HC62"/>
<accession>A0A4Q1HC62</accession>
<dbReference type="EMBL" id="PYAL01000010">
    <property type="protein sequence ID" value="RXN83240.1"/>
    <property type="molecule type" value="Genomic_DNA"/>
</dbReference>
<comment type="caution">
    <text evidence="1">The sequence shown here is derived from an EMBL/GenBank/DDBJ whole genome shotgun (WGS) entry which is preliminary data.</text>
</comment>
<proteinExistence type="predicted"/>